<dbReference type="InterPro" id="IPR014555">
    <property type="entry name" value="RecF-like"/>
</dbReference>
<proteinExistence type="predicted"/>
<dbReference type="InterPro" id="IPR027417">
    <property type="entry name" value="P-loop_NTPase"/>
</dbReference>
<dbReference type="GO" id="GO:0016887">
    <property type="term" value="F:ATP hydrolysis activity"/>
    <property type="evidence" value="ECO:0007669"/>
    <property type="project" value="InterPro"/>
</dbReference>
<dbReference type="OrthoDB" id="9816506at2"/>
<sequence>MKRPGSRDGRAGEGILGPGGTSVSPRKRMGSDGWRTATWYATGMITRFEVDGFKSLRDFAVDLEPLTVFVGPNGAGKSNLLEAMALLGRLASMPVEEAFKKGRGRVLDQFSRFGGETSRTIRFAVEVSLGTPIPAPEEAAPPFPTRYRYELTIERRAQGSGVDRFVIEHESLRGKLDGGETAPFLQQTGEASFTTTLRTVVAHQFGSAPDVFSALVGELGAFRILHLDAARLREPSEKISSGILAPDASNLAAILADLPAPALGAIRADLASLVPGLSGFDVVPEGDALRLDFKLSGGEHLPARLASDGTLRALALLTVLTVEPHPSVLGIEEPENGIYPGRLRRLLSILRDTAVSADKTQILLTTHSPVVVAAFRDQPQMLRVVDVVVRDGKRETRARPVGKPKKPSDSAFVASLREVDMLLHAADAEAAE</sequence>
<feature type="domain" description="ATPase AAA-type core" evidence="2">
    <location>
        <begin position="66"/>
        <end position="373"/>
    </location>
</feature>
<dbReference type="InterPro" id="IPR003959">
    <property type="entry name" value="ATPase_AAA_core"/>
</dbReference>
<dbReference type="EMBL" id="SSMQ01000033">
    <property type="protein sequence ID" value="TKD02744.1"/>
    <property type="molecule type" value="Genomic_DNA"/>
</dbReference>
<protein>
    <submittedName>
        <fullName evidence="3">DUF2813 domain-containing protein</fullName>
    </submittedName>
</protein>
<dbReference type="Gene3D" id="3.40.50.300">
    <property type="entry name" value="P-loop containing nucleotide triphosphate hydrolases"/>
    <property type="match status" value="2"/>
</dbReference>
<dbReference type="Proteomes" id="UP000309215">
    <property type="component" value="Unassembled WGS sequence"/>
</dbReference>
<evidence type="ECO:0000313" key="4">
    <source>
        <dbReference type="Proteomes" id="UP000309215"/>
    </source>
</evidence>
<dbReference type="InterPro" id="IPR051396">
    <property type="entry name" value="Bact_Antivir_Def_Nuclease"/>
</dbReference>
<dbReference type="PANTHER" id="PTHR43581">
    <property type="entry name" value="ATP/GTP PHOSPHATASE"/>
    <property type="match status" value="1"/>
</dbReference>
<reference evidence="3 4" key="1">
    <citation type="submission" date="2019-04" db="EMBL/GenBank/DDBJ databases">
        <authorList>
            <person name="Li Y."/>
            <person name="Wang J."/>
        </authorList>
    </citation>
    <scope>NUCLEOTIDE SEQUENCE [LARGE SCALE GENOMIC DNA]</scope>
    <source>
        <strain evidence="3 4">DSM 14668</strain>
    </source>
</reference>
<comment type="caution">
    <text evidence="3">The sequence shown here is derived from an EMBL/GenBank/DDBJ whole genome shotgun (WGS) entry which is preliminary data.</text>
</comment>
<dbReference type="PANTHER" id="PTHR43581:SF4">
    <property type="entry name" value="ATP_GTP PHOSPHATASE"/>
    <property type="match status" value="1"/>
</dbReference>
<dbReference type="PIRSF" id="PIRSF029347">
    <property type="entry name" value="RecF"/>
    <property type="match status" value="1"/>
</dbReference>
<feature type="region of interest" description="Disordered" evidence="1">
    <location>
        <begin position="1"/>
        <end position="29"/>
    </location>
</feature>
<feature type="compositionally biased region" description="Basic and acidic residues" evidence="1">
    <location>
        <begin position="1"/>
        <end position="11"/>
    </location>
</feature>
<organism evidence="3 4">
    <name type="scientific">Polyangium fumosum</name>
    <dbReference type="NCBI Taxonomy" id="889272"/>
    <lineage>
        <taxon>Bacteria</taxon>
        <taxon>Pseudomonadati</taxon>
        <taxon>Myxococcota</taxon>
        <taxon>Polyangia</taxon>
        <taxon>Polyangiales</taxon>
        <taxon>Polyangiaceae</taxon>
        <taxon>Polyangium</taxon>
    </lineage>
</organism>
<dbReference type="AlphaFoldDB" id="A0A4U1J6H8"/>
<dbReference type="SUPFAM" id="SSF52540">
    <property type="entry name" value="P-loop containing nucleoside triphosphate hydrolases"/>
    <property type="match status" value="1"/>
</dbReference>
<accession>A0A4U1J6H8</accession>
<evidence type="ECO:0000256" key="1">
    <source>
        <dbReference type="SAM" id="MobiDB-lite"/>
    </source>
</evidence>
<name>A0A4U1J6H8_9BACT</name>
<evidence type="ECO:0000313" key="3">
    <source>
        <dbReference type="EMBL" id="TKD02744.1"/>
    </source>
</evidence>
<dbReference type="GO" id="GO:0005524">
    <property type="term" value="F:ATP binding"/>
    <property type="evidence" value="ECO:0007669"/>
    <property type="project" value="InterPro"/>
</dbReference>
<keyword evidence="4" id="KW-1185">Reference proteome</keyword>
<evidence type="ECO:0000259" key="2">
    <source>
        <dbReference type="Pfam" id="PF13304"/>
    </source>
</evidence>
<gene>
    <name evidence="3" type="ORF">E8A74_27985</name>
</gene>
<dbReference type="Pfam" id="PF13304">
    <property type="entry name" value="AAA_21"/>
    <property type="match status" value="1"/>
</dbReference>